<dbReference type="GO" id="GO:0005829">
    <property type="term" value="C:cytosol"/>
    <property type="evidence" value="ECO:0007669"/>
    <property type="project" value="TreeGrafter"/>
</dbReference>
<dbReference type="GO" id="GO:0006913">
    <property type="term" value="P:nucleocytoplasmic transport"/>
    <property type="evidence" value="ECO:0007669"/>
    <property type="project" value="TreeGrafter"/>
</dbReference>
<accession>A0A1R2BYE0</accession>
<dbReference type="InterPro" id="IPR001611">
    <property type="entry name" value="Leu-rich_rpt"/>
</dbReference>
<evidence type="ECO:0000256" key="1">
    <source>
        <dbReference type="ARBA" id="ARBA00022468"/>
    </source>
</evidence>
<dbReference type="GO" id="GO:0005634">
    <property type="term" value="C:nucleus"/>
    <property type="evidence" value="ECO:0007669"/>
    <property type="project" value="TreeGrafter"/>
</dbReference>
<dbReference type="Gene3D" id="3.80.10.10">
    <property type="entry name" value="Ribonuclease Inhibitor"/>
    <property type="match status" value="4"/>
</dbReference>
<dbReference type="PANTHER" id="PTHR24113">
    <property type="entry name" value="RAN GTPASE-ACTIVATING PROTEIN 1"/>
    <property type="match status" value="1"/>
</dbReference>
<keyword evidence="2" id="KW-0433">Leucine-rich repeat</keyword>
<dbReference type="EMBL" id="MPUH01000371">
    <property type="protein sequence ID" value="OMJ81657.1"/>
    <property type="molecule type" value="Genomic_DNA"/>
</dbReference>
<dbReference type="GO" id="GO:0005096">
    <property type="term" value="F:GTPase activator activity"/>
    <property type="evidence" value="ECO:0007669"/>
    <property type="project" value="UniProtKB-KW"/>
</dbReference>
<dbReference type="SUPFAM" id="SSF52047">
    <property type="entry name" value="RNI-like"/>
    <property type="match status" value="1"/>
</dbReference>
<dbReference type="OrthoDB" id="302647at2759"/>
<dbReference type="InterPro" id="IPR032675">
    <property type="entry name" value="LRR_dom_sf"/>
</dbReference>
<dbReference type="AlphaFoldDB" id="A0A1R2BYE0"/>
<keyword evidence="4" id="KW-0175">Coiled coil</keyword>
<keyword evidence="3" id="KW-0677">Repeat</keyword>
<feature type="coiled-coil region" evidence="4">
    <location>
        <begin position="614"/>
        <end position="648"/>
    </location>
</feature>
<reference evidence="6 7" key="1">
    <citation type="submission" date="2016-11" db="EMBL/GenBank/DDBJ databases">
        <title>The macronuclear genome of Stentor coeruleus: a giant cell with tiny introns.</title>
        <authorList>
            <person name="Slabodnick M."/>
            <person name="Ruby J.G."/>
            <person name="Reiff S.B."/>
            <person name="Swart E.C."/>
            <person name="Gosai S."/>
            <person name="Prabakaran S."/>
            <person name="Witkowska E."/>
            <person name="Larue G.E."/>
            <person name="Fisher S."/>
            <person name="Freeman R.M."/>
            <person name="Gunawardena J."/>
            <person name="Chu W."/>
            <person name="Stover N.A."/>
            <person name="Gregory B.D."/>
            <person name="Nowacki M."/>
            <person name="Derisi J."/>
            <person name="Roy S.W."/>
            <person name="Marshall W.F."/>
            <person name="Sood P."/>
        </authorList>
    </citation>
    <scope>NUCLEOTIDE SEQUENCE [LARGE SCALE GENOMIC DNA]</scope>
    <source>
        <strain evidence="6">WM001</strain>
    </source>
</reference>
<keyword evidence="7" id="KW-1185">Reference proteome</keyword>
<dbReference type="PANTHER" id="PTHR24113:SF12">
    <property type="entry name" value="RAN GTPASE-ACTIVATING PROTEIN 1"/>
    <property type="match status" value="1"/>
</dbReference>
<dbReference type="Pfam" id="PF13516">
    <property type="entry name" value="LRR_6"/>
    <property type="match status" value="7"/>
</dbReference>
<dbReference type="InterPro" id="IPR027038">
    <property type="entry name" value="RanGap"/>
</dbReference>
<dbReference type="GO" id="GO:0031267">
    <property type="term" value="F:small GTPase binding"/>
    <property type="evidence" value="ECO:0007669"/>
    <property type="project" value="TreeGrafter"/>
</dbReference>
<evidence type="ECO:0000313" key="6">
    <source>
        <dbReference type="EMBL" id="OMJ81657.1"/>
    </source>
</evidence>
<gene>
    <name evidence="6" type="ORF">SteCoe_17815</name>
</gene>
<proteinExistence type="predicted"/>
<organism evidence="6 7">
    <name type="scientific">Stentor coeruleus</name>
    <dbReference type="NCBI Taxonomy" id="5963"/>
    <lineage>
        <taxon>Eukaryota</taxon>
        <taxon>Sar</taxon>
        <taxon>Alveolata</taxon>
        <taxon>Ciliophora</taxon>
        <taxon>Postciliodesmatophora</taxon>
        <taxon>Heterotrichea</taxon>
        <taxon>Heterotrichida</taxon>
        <taxon>Stentoridae</taxon>
        <taxon>Stentor</taxon>
    </lineage>
</organism>
<evidence type="ECO:0000313" key="7">
    <source>
        <dbReference type="Proteomes" id="UP000187209"/>
    </source>
</evidence>
<keyword evidence="1" id="KW-0343">GTPase activation</keyword>
<feature type="region of interest" description="Disordered" evidence="5">
    <location>
        <begin position="40"/>
        <end position="69"/>
    </location>
</feature>
<evidence type="ECO:0000256" key="4">
    <source>
        <dbReference type="SAM" id="Coils"/>
    </source>
</evidence>
<dbReference type="Proteomes" id="UP000187209">
    <property type="component" value="Unassembled WGS sequence"/>
</dbReference>
<evidence type="ECO:0000256" key="3">
    <source>
        <dbReference type="ARBA" id="ARBA00022737"/>
    </source>
</evidence>
<protein>
    <submittedName>
        <fullName evidence="6">Uncharacterized protein</fullName>
    </submittedName>
</protein>
<evidence type="ECO:0000256" key="5">
    <source>
        <dbReference type="SAM" id="MobiDB-lite"/>
    </source>
</evidence>
<dbReference type="GO" id="GO:0048471">
    <property type="term" value="C:perinuclear region of cytoplasm"/>
    <property type="evidence" value="ECO:0007669"/>
    <property type="project" value="TreeGrafter"/>
</dbReference>
<dbReference type="SMART" id="SM00368">
    <property type="entry name" value="LRR_RI"/>
    <property type="match status" value="8"/>
</dbReference>
<evidence type="ECO:0000256" key="2">
    <source>
        <dbReference type="ARBA" id="ARBA00022614"/>
    </source>
</evidence>
<comment type="caution">
    <text evidence="6">The sequence shown here is derived from an EMBL/GenBank/DDBJ whole genome shotgun (WGS) entry which is preliminary data.</text>
</comment>
<sequence>MKKYHKSKESIETLWTKLESVFDISTIKGYGKIVPQHKKNNESLNIRRPTNRSVGRSADDSPEPSIIRSTTPSLSFTRTAVTVEGLTQSQLKKLYHAKCEDLNIPVLPDQQFRFFSFCYKHFCKRKFEMQESGLGEISAKTIGEILDGNHHFAYIILGKNMLGDQGCLKLVMQLKKNLSIVHLDISSNNITPEGAEEILKVLSSHLSLVSLDVSSNEGLHRNRLCTLGASGLRYLFAKSLIISCVNAASTSIGEGLKIMLEPLRRCSSLTHLNLSDNSIGSECTVNLMESLEYSAIIDLNISANSVCKEGAEAVGLYLTKNPSLEKLNISTNGITTKGAKKIFNSLSNNSHLKILSMSYNPLQNGPSDEIIFSLATNTTLEELDLSHCMLRNSGVLMVAECLSKNRSIKNIKLSGNGISDSGAEGLSISFTRNQSLKTIDLSCNNIKDPGAKFLSKGLRGNSSIEEINLKENSIKDEGGNYLADATRINTNIIKLLLDLNQINSKCISAIKQNITANIEKYQRTLPQKLKKQFEATNYDENAIMKISQKINIKKKEKEDIKIRIEKNYEKLEEIKISEAEKLFAIKETLDKLKNKNLDISKSLESIQTLMIKCKTQWEKEIKELEEKNAAIDEEIKHLEKKKLQLKEKIFCNKGQTQSFKNQLTEEFLTEEALKKSAENILAVLRKKVTESKETIKKIKNPGNYKNEEFKSTGKEKSFLASEKLANTKKQTYSGTSISEFPTVKRLKTKNK</sequence>
<name>A0A1R2BYE0_9CILI</name>